<dbReference type="Pfam" id="PF00072">
    <property type="entry name" value="Response_reg"/>
    <property type="match status" value="1"/>
</dbReference>
<dbReference type="OrthoDB" id="5242634at2"/>
<dbReference type="GO" id="GO:0005829">
    <property type="term" value="C:cytosol"/>
    <property type="evidence" value="ECO:0007669"/>
    <property type="project" value="TreeGrafter"/>
</dbReference>
<dbReference type="PROSITE" id="PS51755">
    <property type="entry name" value="OMPR_PHOB"/>
    <property type="match status" value="1"/>
</dbReference>
<evidence type="ECO:0000256" key="1">
    <source>
        <dbReference type="ARBA" id="ARBA00022553"/>
    </source>
</evidence>
<sequence length="244" mass="26753">MEPATLLLLEDDPVIRLFLADNLTADGYDVLVAETVEDAGRTLERSRPDLAVFDVQLPDGSGLDLLRRVRASDGVASRLDPTLPILLLSGAGEELDRVRGLERGADDYVVKPFAYPELRLRIDAVLRRARTRVQLGTLRVGSLEIDPAGRAATVRGVRVELAAKEFALLRTLASAPTRVFTKDELLRDVWGFRAAGSTRTLDSHACRLRQKLRADGDEFVVNVWGVGYRLVDGPPASGFPVRSP</sequence>
<feature type="domain" description="Response regulatory" evidence="6">
    <location>
        <begin position="5"/>
        <end position="126"/>
    </location>
</feature>
<gene>
    <name evidence="8" type="ORF">C8N24_6088</name>
</gene>
<reference evidence="8 9" key="1">
    <citation type="submission" date="2018-10" db="EMBL/GenBank/DDBJ databases">
        <title>Genomic Encyclopedia of Archaeal and Bacterial Type Strains, Phase II (KMG-II): from individual species to whole genera.</title>
        <authorList>
            <person name="Goeker M."/>
        </authorList>
    </citation>
    <scope>NUCLEOTIDE SEQUENCE [LARGE SCALE GENOMIC DNA]</scope>
    <source>
        <strain evidence="8 9">DSM 14954</strain>
    </source>
</reference>
<dbReference type="PROSITE" id="PS50110">
    <property type="entry name" value="RESPONSE_REGULATORY"/>
    <property type="match status" value="1"/>
</dbReference>
<evidence type="ECO:0000256" key="5">
    <source>
        <dbReference type="PROSITE-ProRule" id="PRU01091"/>
    </source>
</evidence>
<dbReference type="Gene3D" id="6.10.250.690">
    <property type="match status" value="1"/>
</dbReference>
<dbReference type="RefSeq" id="WP_121257215.1">
    <property type="nucleotide sequence ID" value="NZ_RBIL01000002.1"/>
</dbReference>
<protein>
    <submittedName>
        <fullName evidence="8">Two-component system phosphate regulon response regulator PhoB</fullName>
    </submittedName>
</protein>
<dbReference type="Gene3D" id="1.10.10.10">
    <property type="entry name" value="Winged helix-like DNA-binding domain superfamily/Winged helix DNA-binding domain"/>
    <property type="match status" value="1"/>
</dbReference>
<evidence type="ECO:0000313" key="9">
    <source>
        <dbReference type="Proteomes" id="UP000278962"/>
    </source>
</evidence>
<organism evidence="8 9">
    <name type="scientific">Solirubrobacter pauli</name>
    <dbReference type="NCBI Taxonomy" id="166793"/>
    <lineage>
        <taxon>Bacteria</taxon>
        <taxon>Bacillati</taxon>
        <taxon>Actinomycetota</taxon>
        <taxon>Thermoleophilia</taxon>
        <taxon>Solirubrobacterales</taxon>
        <taxon>Solirubrobacteraceae</taxon>
        <taxon>Solirubrobacter</taxon>
    </lineage>
</organism>
<evidence type="ECO:0000256" key="2">
    <source>
        <dbReference type="ARBA" id="ARBA00023012"/>
    </source>
</evidence>
<dbReference type="InterPro" id="IPR001789">
    <property type="entry name" value="Sig_transdc_resp-reg_receiver"/>
</dbReference>
<evidence type="ECO:0000313" key="8">
    <source>
        <dbReference type="EMBL" id="RKQ88049.1"/>
    </source>
</evidence>
<accession>A0A660L587</accession>
<dbReference type="InterPro" id="IPR001867">
    <property type="entry name" value="OmpR/PhoB-type_DNA-bd"/>
</dbReference>
<dbReference type="InterPro" id="IPR036388">
    <property type="entry name" value="WH-like_DNA-bd_sf"/>
</dbReference>
<evidence type="ECO:0000259" key="7">
    <source>
        <dbReference type="PROSITE" id="PS51755"/>
    </source>
</evidence>
<dbReference type="Pfam" id="PF00486">
    <property type="entry name" value="Trans_reg_C"/>
    <property type="match status" value="1"/>
</dbReference>
<evidence type="ECO:0000256" key="4">
    <source>
        <dbReference type="PROSITE-ProRule" id="PRU00169"/>
    </source>
</evidence>
<feature type="DNA-binding region" description="OmpR/PhoB-type" evidence="5">
    <location>
        <begin position="135"/>
        <end position="232"/>
    </location>
</feature>
<dbReference type="SMART" id="SM00448">
    <property type="entry name" value="REC"/>
    <property type="match status" value="1"/>
</dbReference>
<comment type="caution">
    <text evidence="8">The sequence shown here is derived from an EMBL/GenBank/DDBJ whole genome shotgun (WGS) entry which is preliminary data.</text>
</comment>
<dbReference type="SUPFAM" id="SSF52172">
    <property type="entry name" value="CheY-like"/>
    <property type="match status" value="1"/>
</dbReference>
<dbReference type="InterPro" id="IPR011006">
    <property type="entry name" value="CheY-like_superfamily"/>
</dbReference>
<dbReference type="EMBL" id="RBIL01000002">
    <property type="protein sequence ID" value="RKQ88049.1"/>
    <property type="molecule type" value="Genomic_DNA"/>
</dbReference>
<dbReference type="GO" id="GO:0032993">
    <property type="term" value="C:protein-DNA complex"/>
    <property type="evidence" value="ECO:0007669"/>
    <property type="project" value="TreeGrafter"/>
</dbReference>
<dbReference type="PANTHER" id="PTHR48111:SF40">
    <property type="entry name" value="PHOSPHATE REGULON TRANSCRIPTIONAL REGULATORY PROTEIN PHOB"/>
    <property type="match status" value="1"/>
</dbReference>
<proteinExistence type="predicted"/>
<dbReference type="AlphaFoldDB" id="A0A660L587"/>
<dbReference type="SMART" id="SM00862">
    <property type="entry name" value="Trans_reg_C"/>
    <property type="match status" value="1"/>
</dbReference>
<dbReference type="CDD" id="cd00383">
    <property type="entry name" value="trans_reg_C"/>
    <property type="match status" value="1"/>
</dbReference>
<dbReference type="PANTHER" id="PTHR48111">
    <property type="entry name" value="REGULATOR OF RPOS"/>
    <property type="match status" value="1"/>
</dbReference>
<dbReference type="Proteomes" id="UP000278962">
    <property type="component" value="Unassembled WGS sequence"/>
</dbReference>
<name>A0A660L587_9ACTN</name>
<dbReference type="GO" id="GO:0000156">
    <property type="term" value="F:phosphorelay response regulator activity"/>
    <property type="evidence" value="ECO:0007669"/>
    <property type="project" value="TreeGrafter"/>
</dbReference>
<keyword evidence="1 4" id="KW-0597">Phosphoprotein</keyword>
<keyword evidence="2" id="KW-0902">Two-component regulatory system</keyword>
<evidence type="ECO:0000259" key="6">
    <source>
        <dbReference type="PROSITE" id="PS50110"/>
    </source>
</evidence>
<feature type="domain" description="OmpR/PhoB-type" evidence="7">
    <location>
        <begin position="135"/>
        <end position="232"/>
    </location>
</feature>
<dbReference type="InterPro" id="IPR039420">
    <property type="entry name" value="WalR-like"/>
</dbReference>
<dbReference type="Gene3D" id="3.40.50.2300">
    <property type="match status" value="1"/>
</dbReference>
<feature type="modified residue" description="4-aspartylphosphate" evidence="4">
    <location>
        <position position="54"/>
    </location>
</feature>
<dbReference type="GO" id="GO:0000976">
    <property type="term" value="F:transcription cis-regulatory region binding"/>
    <property type="evidence" value="ECO:0007669"/>
    <property type="project" value="TreeGrafter"/>
</dbReference>
<dbReference type="GO" id="GO:0006355">
    <property type="term" value="P:regulation of DNA-templated transcription"/>
    <property type="evidence" value="ECO:0007669"/>
    <property type="project" value="InterPro"/>
</dbReference>
<keyword evidence="9" id="KW-1185">Reference proteome</keyword>
<evidence type="ECO:0000256" key="3">
    <source>
        <dbReference type="ARBA" id="ARBA00023125"/>
    </source>
</evidence>
<keyword evidence="3 5" id="KW-0238">DNA-binding</keyword>